<name>D8MAK9_BLAHO</name>
<gene>
    <name evidence="1" type="ORF">GSBLH_T00004732001</name>
</gene>
<dbReference type="GeneID" id="24921738"/>
<reference evidence="1" key="1">
    <citation type="submission" date="2010-02" db="EMBL/GenBank/DDBJ databases">
        <title>Sequencing and annotation of the Blastocystis hominis genome.</title>
        <authorList>
            <person name="Wincker P."/>
        </authorList>
    </citation>
    <scope>NUCLEOTIDE SEQUENCE</scope>
    <source>
        <strain evidence="1">Singapore isolate B</strain>
    </source>
</reference>
<dbReference type="RefSeq" id="XP_012899146.1">
    <property type="nucleotide sequence ID" value="XM_013043692.1"/>
</dbReference>
<evidence type="ECO:0000313" key="2">
    <source>
        <dbReference type="Proteomes" id="UP000008312"/>
    </source>
</evidence>
<evidence type="ECO:0000313" key="1">
    <source>
        <dbReference type="EMBL" id="CBK25098.2"/>
    </source>
</evidence>
<dbReference type="InParanoid" id="D8MAK9"/>
<accession>D8MAK9</accession>
<organism evidence="1">
    <name type="scientific">Blastocystis hominis</name>
    <dbReference type="NCBI Taxonomy" id="12968"/>
    <lineage>
        <taxon>Eukaryota</taxon>
        <taxon>Sar</taxon>
        <taxon>Stramenopiles</taxon>
        <taxon>Bigyra</taxon>
        <taxon>Opalozoa</taxon>
        <taxon>Opalinata</taxon>
        <taxon>Blastocystidae</taxon>
        <taxon>Blastocystis</taxon>
    </lineage>
</organism>
<dbReference type="Proteomes" id="UP000008312">
    <property type="component" value="Unassembled WGS sequence"/>
</dbReference>
<proteinExistence type="predicted"/>
<dbReference type="AlphaFoldDB" id="D8MAK9"/>
<sequence>MNILGTFDSLVTSIEHVLLSRSVLFTFLERFRCSLLLYSEKARVEADLPARSRFGFVACVRRGAFQREVF</sequence>
<keyword evidence="2" id="KW-1185">Reference proteome</keyword>
<protein>
    <submittedName>
        <fullName evidence="1">Uncharacterized protein</fullName>
    </submittedName>
</protein>
<dbReference type="EMBL" id="FN668690">
    <property type="protein sequence ID" value="CBK25098.2"/>
    <property type="molecule type" value="Genomic_DNA"/>
</dbReference>